<evidence type="ECO:0000259" key="4">
    <source>
        <dbReference type="Pfam" id="PF10254"/>
    </source>
</evidence>
<feature type="region of interest" description="Disordered" evidence="3">
    <location>
        <begin position="1"/>
        <end position="27"/>
    </location>
</feature>
<proteinExistence type="inferred from homology"/>
<organism evidence="6 7">
    <name type="scientific">Coregonus suidteri</name>
    <dbReference type="NCBI Taxonomy" id="861788"/>
    <lineage>
        <taxon>Eukaryota</taxon>
        <taxon>Metazoa</taxon>
        <taxon>Chordata</taxon>
        <taxon>Craniata</taxon>
        <taxon>Vertebrata</taxon>
        <taxon>Euteleostomi</taxon>
        <taxon>Actinopterygii</taxon>
        <taxon>Neopterygii</taxon>
        <taxon>Teleostei</taxon>
        <taxon>Protacanthopterygii</taxon>
        <taxon>Salmoniformes</taxon>
        <taxon>Salmonidae</taxon>
        <taxon>Coregoninae</taxon>
        <taxon>Coregonus</taxon>
    </lineage>
</organism>
<dbReference type="GO" id="GO:0072659">
    <property type="term" value="P:protein localization to plasma membrane"/>
    <property type="evidence" value="ECO:0007669"/>
    <property type="project" value="TreeGrafter"/>
</dbReference>
<feature type="compositionally biased region" description="Basic and acidic residues" evidence="3">
    <location>
        <begin position="370"/>
        <end position="383"/>
    </location>
</feature>
<dbReference type="PANTHER" id="PTHR13280">
    <property type="entry name" value="PHOSPHOFURIN ACIDIC CLUSTER SORTING PROTEIN"/>
    <property type="match status" value="1"/>
</dbReference>
<evidence type="ECO:0000313" key="6">
    <source>
        <dbReference type="EMBL" id="KAK6323369.1"/>
    </source>
</evidence>
<keyword evidence="7" id="KW-1185">Reference proteome</keyword>
<dbReference type="PANTHER" id="PTHR13280:SF16">
    <property type="entry name" value="PHOSPHOFURIN ACIDIC CLUSTER SORTING PROTEIN 1"/>
    <property type="match status" value="1"/>
</dbReference>
<dbReference type="InterPro" id="IPR057541">
    <property type="entry name" value="PACS1/2_N"/>
</dbReference>
<dbReference type="Pfam" id="PF10254">
    <property type="entry name" value="Pacs-1"/>
    <property type="match status" value="1"/>
</dbReference>
<feature type="compositionally biased region" description="Polar residues" evidence="3">
    <location>
        <begin position="338"/>
        <end position="354"/>
    </location>
</feature>
<protein>
    <recommendedName>
        <fullName evidence="8">Phosphofurin acidic cluster sorting protein 1</fullName>
    </recommendedName>
</protein>
<dbReference type="AlphaFoldDB" id="A0AAN8M5S8"/>
<evidence type="ECO:0000313" key="7">
    <source>
        <dbReference type="Proteomes" id="UP001356427"/>
    </source>
</evidence>
<evidence type="ECO:0000256" key="1">
    <source>
        <dbReference type="ARBA" id="ARBA00008590"/>
    </source>
</evidence>
<reference evidence="6 7" key="1">
    <citation type="submission" date="2021-04" db="EMBL/GenBank/DDBJ databases">
        <authorList>
            <person name="De Guttry C."/>
            <person name="Zahm M."/>
            <person name="Klopp C."/>
            <person name="Cabau C."/>
            <person name="Louis A."/>
            <person name="Berthelot C."/>
            <person name="Parey E."/>
            <person name="Roest Crollius H."/>
            <person name="Montfort J."/>
            <person name="Robinson-Rechavi M."/>
            <person name="Bucao C."/>
            <person name="Bouchez O."/>
            <person name="Gislard M."/>
            <person name="Lluch J."/>
            <person name="Milhes M."/>
            <person name="Lampietro C."/>
            <person name="Lopez Roques C."/>
            <person name="Donnadieu C."/>
            <person name="Braasch I."/>
            <person name="Desvignes T."/>
            <person name="Postlethwait J."/>
            <person name="Bobe J."/>
            <person name="Wedekind C."/>
            <person name="Guiguen Y."/>
        </authorList>
    </citation>
    <scope>NUCLEOTIDE SEQUENCE [LARGE SCALE GENOMIC DNA]</scope>
    <source>
        <strain evidence="6">Cs_M1</strain>
        <tissue evidence="6">Blood</tissue>
    </source>
</reference>
<feature type="compositionally biased region" description="Polar residues" evidence="3">
    <location>
        <begin position="419"/>
        <end position="431"/>
    </location>
</feature>
<feature type="region of interest" description="Disordered" evidence="3">
    <location>
        <begin position="191"/>
        <end position="256"/>
    </location>
</feature>
<feature type="domain" description="Phosphofurin acidic cluster sorting protein 1/2 N-terminal C2" evidence="5">
    <location>
        <begin position="32"/>
        <end position="165"/>
    </location>
</feature>
<keyword evidence="2" id="KW-0597">Phosphoprotein</keyword>
<comment type="similarity">
    <text evidence="1">Belongs to the PACS family.</text>
</comment>
<gene>
    <name evidence="6" type="ORF">J4Q44_G00057080</name>
</gene>
<comment type="caution">
    <text evidence="6">The sequence shown here is derived from an EMBL/GenBank/DDBJ whole genome shotgun (WGS) entry which is preliminary data.</text>
</comment>
<dbReference type="Proteomes" id="UP001356427">
    <property type="component" value="Unassembled WGS sequence"/>
</dbReference>
<feature type="region of interest" description="Disordered" evidence="3">
    <location>
        <begin position="717"/>
        <end position="756"/>
    </location>
</feature>
<dbReference type="InterPro" id="IPR019381">
    <property type="entry name" value="PACS1/2_C"/>
</dbReference>
<dbReference type="Pfam" id="PF25332">
    <property type="entry name" value="C2_PACS_N"/>
    <property type="match status" value="1"/>
</dbReference>
<evidence type="ECO:0000256" key="3">
    <source>
        <dbReference type="SAM" id="MobiDB-lite"/>
    </source>
</evidence>
<accession>A0AAN8M5S8</accession>
<feature type="compositionally biased region" description="Acidic residues" evidence="3">
    <location>
        <begin position="386"/>
        <end position="397"/>
    </location>
</feature>
<name>A0AAN8M5S8_9TELE</name>
<evidence type="ECO:0008006" key="8">
    <source>
        <dbReference type="Google" id="ProtNLM"/>
    </source>
</evidence>
<feature type="domain" description="Phosphofurin acidic cluster sorting protein 1/2 C-terminal" evidence="4">
    <location>
        <begin position="489"/>
        <end position="907"/>
    </location>
</feature>
<feature type="compositionally biased region" description="Basic and acidic residues" evidence="3">
    <location>
        <begin position="191"/>
        <end position="206"/>
    </location>
</feature>
<dbReference type="EMBL" id="JAGTTL010000004">
    <property type="protein sequence ID" value="KAK6323369.1"/>
    <property type="molecule type" value="Genomic_DNA"/>
</dbReference>
<dbReference type="GO" id="GO:0044325">
    <property type="term" value="F:transmembrane transporter binding"/>
    <property type="evidence" value="ECO:0007669"/>
    <property type="project" value="TreeGrafter"/>
</dbReference>
<sequence length="911" mass="100364">MSERGGLPRTGGAPSPHLQPSKPVTITSNRPVHMNLYATWEVDRSSPSCVPRLFNLTLKKLIMLKELDKDLTSVVIAVKLQGSKRILRSNEILLSSAGLTETDLQLTFSLQYPHFLKRDANKLQIMLQRRKRYKNRTILGYKTLALGLIDMAEVMQHPSEGAQVLGLHSQLKDASVPVAEVRVYSLSSQPIDHEGPKVKMSDRSPDIDNYSEEEEESYSSEQEGSDDPTHGQYLYDEEDEVRKKKPRRKLTSNASITRQPNIKQKFVALLKRFKVSDEVGFGLEHVSSQQIQEVEEDLDELYDSLEMYNPSDSGPEMEETDSILSTPKPKLRPFFEGMSQSSSQTEITSLNSRGGSLGRDACFSPQGEQRPIEMKHSRSRNLEVEALSETDTLELTDQEMFPEGPSITVSGAEKPRTPLKSSKSEGGQTMPSPRLDGGGHTPKQKRQSSTPMKERQLSKPISEGGRTNSSDSERSPELGHSSQVLRKAVYDQLNQILLSDAALPESLILVNGTDWQGQYVGEQLQVQRHPVVCTCSGAEIQAVLSAVLTRIQKFCNCNSSMPRPVKVAVVGSQSYLGAILQFFVTQLASKTSDWLNHLRFLVVPLGSHPVAKHLGAIDNRYSSAFLDGAWRDMFSRSEPPQTDLLDVAGRISQYISGATVTHQLPIAEAMLTCKHRTRDEDSYQKFIPFIGVVKVGLIEPGPSSTGDAEEGVAVSLAVPSTSPPSHGSPTGLIKEAATPPSSPSMSSVQAVQGSPSMSHGVDAIGLQVDYWLASLAEKRREGERRDTGCKNTLKSAFRSLQVSRLPEGGSSEAQAQVSTMAMTVVTKEKNKKVPTIFLGKKPKEKDVDSKSQVIEGISRLICSAKQHQTILKVSIDGVEWNDVKFFQLAAQWPTHVKYLPVGLFGYSKPTS</sequence>
<feature type="compositionally biased region" description="Acidic residues" evidence="3">
    <location>
        <begin position="209"/>
        <end position="226"/>
    </location>
</feature>
<feature type="compositionally biased region" description="Low complexity" evidence="3">
    <location>
        <begin position="719"/>
        <end position="731"/>
    </location>
</feature>
<evidence type="ECO:0000259" key="5">
    <source>
        <dbReference type="Pfam" id="PF25332"/>
    </source>
</evidence>
<evidence type="ECO:0000256" key="2">
    <source>
        <dbReference type="ARBA" id="ARBA00022553"/>
    </source>
</evidence>
<feature type="region of interest" description="Disordered" evidence="3">
    <location>
        <begin position="311"/>
        <end position="480"/>
    </location>
</feature>